<sequence>MNKRHNGILGLIRLMKGQRHRVLLAVVAGVLAQGGTLASLALGAVIVGQAIVAPDADTLITGCAGMALLVLFTAGARWWQGWASHDLAFMLIEKLQMAIFDGLERAAPLTASGQRLGELASVATADAERMERFYAHTLADYIAAFIVPLAALALLYLLDPLLMLVMLPFLLLVASVPAWLARHAARQGKAVTGQLGQLNAATLEFIHGLRELALFGQTQIFVLRLLQRTRQLSLAQQRYAARSGLEQATIDLLSASALLAMLLCTLHLLLAGALMPQWLPLVAVLSIGALLPIAEVTHTASELGELHAGAGRILTLANQDSRVKDQGTAALPDNADVMFSAVSFAYPGRPPLLHQVDFHLKRGEMVALVGRSGAGKSTLSQLLLRLHEATEGTITIGGSDIRTLPLARLHPLISWVPQDIDLFATSIADNIRLGQPEASQQQVEQAARLAQAHDFICALPDGYATSCSGADRLSGGQRQRIAIARALLTTAPILILDEASASLDSENERAFHQALDAIRQQRTVLLIAHRPSTIQRADRIIQLVDGVII</sequence>
<dbReference type="InterPro" id="IPR027417">
    <property type="entry name" value="P-loop_NTPase"/>
</dbReference>
<keyword evidence="5" id="KW-0547">Nucleotide-binding</keyword>
<accession>A0ABN6DIT9</accession>
<evidence type="ECO:0000313" key="13">
    <source>
        <dbReference type="EMBL" id="BCQ34467.1"/>
    </source>
</evidence>
<name>A0ABN6DIT9_ERWRD</name>
<evidence type="ECO:0000313" key="14">
    <source>
        <dbReference type="Proteomes" id="UP000677515"/>
    </source>
</evidence>
<dbReference type="InterPro" id="IPR003593">
    <property type="entry name" value="AAA+_ATPase"/>
</dbReference>
<comment type="catalytic activity">
    <reaction evidence="9">
        <text>ATP + H2O + xenobioticSide 1 = ADP + phosphate + xenobioticSide 2.</text>
        <dbReference type="EC" id="7.6.2.2"/>
    </reaction>
</comment>
<dbReference type="EMBL" id="AP024329">
    <property type="protein sequence ID" value="BCQ34467.1"/>
    <property type="molecule type" value="Genomic_DNA"/>
</dbReference>
<dbReference type="EC" id="7.6.2.2" evidence="3"/>
<organism evidence="13 14">
    <name type="scientific">Erwinia rhapontici</name>
    <name type="common">Pectobacterium rhapontici</name>
    <dbReference type="NCBI Taxonomy" id="55212"/>
    <lineage>
        <taxon>Bacteria</taxon>
        <taxon>Pseudomonadati</taxon>
        <taxon>Pseudomonadota</taxon>
        <taxon>Gammaproteobacteria</taxon>
        <taxon>Enterobacterales</taxon>
        <taxon>Erwiniaceae</taxon>
        <taxon>Erwinia</taxon>
    </lineage>
</organism>
<feature type="domain" description="ABC transporter" evidence="11">
    <location>
        <begin position="337"/>
        <end position="549"/>
    </location>
</feature>
<dbReference type="PROSITE" id="PS50893">
    <property type="entry name" value="ABC_TRANSPORTER_2"/>
    <property type="match status" value="1"/>
</dbReference>
<dbReference type="Gene3D" id="1.20.1560.10">
    <property type="entry name" value="ABC transporter type 1, transmembrane domain"/>
    <property type="match status" value="1"/>
</dbReference>
<dbReference type="InterPro" id="IPR011527">
    <property type="entry name" value="ABC1_TM_dom"/>
</dbReference>
<evidence type="ECO:0000256" key="8">
    <source>
        <dbReference type="ARBA" id="ARBA00023136"/>
    </source>
</evidence>
<dbReference type="Pfam" id="PF00664">
    <property type="entry name" value="ABC_membrane"/>
    <property type="match status" value="1"/>
</dbReference>
<dbReference type="PANTHER" id="PTHR43394:SF1">
    <property type="entry name" value="ATP-BINDING CASSETTE SUB-FAMILY B MEMBER 10, MITOCHONDRIAL"/>
    <property type="match status" value="1"/>
</dbReference>
<comment type="subcellular location">
    <subcellularLocation>
        <location evidence="1">Cell membrane</location>
        <topology evidence="1">Multi-pass membrane protein</topology>
    </subcellularLocation>
</comment>
<protein>
    <recommendedName>
        <fullName evidence="3">ABC-type xenobiotic transporter</fullName>
        <ecNumber evidence="3">7.6.2.2</ecNumber>
    </recommendedName>
</protein>
<keyword evidence="4 10" id="KW-0812">Transmembrane</keyword>
<feature type="transmembrane region" description="Helical" evidence="10">
    <location>
        <begin position="163"/>
        <end position="181"/>
    </location>
</feature>
<evidence type="ECO:0000256" key="5">
    <source>
        <dbReference type="ARBA" id="ARBA00022741"/>
    </source>
</evidence>
<evidence type="ECO:0000256" key="6">
    <source>
        <dbReference type="ARBA" id="ARBA00022840"/>
    </source>
</evidence>
<evidence type="ECO:0000259" key="12">
    <source>
        <dbReference type="PROSITE" id="PS50929"/>
    </source>
</evidence>
<feature type="transmembrane region" description="Helical" evidence="10">
    <location>
        <begin position="138"/>
        <end position="157"/>
    </location>
</feature>
<dbReference type="SMART" id="SM00382">
    <property type="entry name" value="AAA"/>
    <property type="match status" value="1"/>
</dbReference>
<evidence type="ECO:0000256" key="10">
    <source>
        <dbReference type="SAM" id="Phobius"/>
    </source>
</evidence>
<proteinExistence type="inferred from homology"/>
<feature type="domain" description="ABC transmembrane type-1" evidence="12">
    <location>
        <begin position="23"/>
        <end position="305"/>
    </location>
</feature>
<dbReference type="InterPro" id="IPR036640">
    <property type="entry name" value="ABC1_TM_sf"/>
</dbReference>
<dbReference type="InterPro" id="IPR017871">
    <property type="entry name" value="ABC_transporter-like_CS"/>
</dbReference>
<dbReference type="InterPro" id="IPR039421">
    <property type="entry name" value="Type_1_exporter"/>
</dbReference>
<dbReference type="Proteomes" id="UP000677515">
    <property type="component" value="Chromosome"/>
</dbReference>
<keyword evidence="8 10" id="KW-0472">Membrane</keyword>
<reference evidence="13 14" key="1">
    <citation type="submission" date="2021-01" db="EMBL/GenBank/DDBJ databases">
        <title>Complete genome sequence of Erwinia rhapontici MAFF 311153.</title>
        <authorList>
            <person name="Morohoshi T."/>
            <person name="Someya N."/>
        </authorList>
    </citation>
    <scope>NUCLEOTIDE SEQUENCE [LARGE SCALE GENOMIC DNA]</scope>
    <source>
        <strain evidence="13 14">MAFF 311153</strain>
    </source>
</reference>
<evidence type="ECO:0000256" key="4">
    <source>
        <dbReference type="ARBA" id="ARBA00022692"/>
    </source>
</evidence>
<dbReference type="Pfam" id="PF00005">
    <property type="entry name" value="ABC_tran"/>
    <property type="match status" value="1"/>
</dbReference>
<dbReference type="Gene3D" id="3.40.50.300">
    <property type="entry name" value="P-loop containing nucleotide triphosphate hydrolases"/>
    <property type="match status" value="1"/>
</dbReference>
<dbReference type="InterPro" id="IPR003439">
    <property type="entry name" value="ABC_transporter-like_ATP-bd"/>
</dbReference>
<keyword evidence="7 10" id="KW-1133">Transmembrane helix</keyword>
<evidence type="ECO:0000256" key="1">
    <source>
        <dbReference type="ARBA" id="ARBA00004651"/>
    </source>
</evidence>
<evidence type="ECO:0000256" key="9">
    <source>
        <dbReference type="ARBA" id="ARBA00034018"/>
    </source>
</evidence>
<evidence type="ECO:0000256" key="2">
    <source>
        <dbReference type="ARBA" id="ARBA00006526"/>
    </source>
</evidence>
<evidence type="ECO:0000256" key="7">
    <source>
        <dbReference type="ARBA" id="ARBA00022989"/>
    </source>
</evidence>
<dbReference type="RefSeq" id="WP_171149645.1">
    <property type="nucleotide sequence ID" value="NZ_AP024329.1"/>
</dbReference>
<dbReference type="SUPFAM" id="SSF52540">
    <property type="entry name" value="P-loop containing nucleoside triphosphate hydrolases"/>
    <property type="match status" value="1"/>
</dbReference>
<feature type="transmembrane region" description="Helical" evidence="10">
    <location>
        <begin position="252"/>
        <end position="271"/>
    </location>
</feature>
<dbReference type="SUPFAM" id="SSF90123">
    <property type="entry name" value="ABC transporter transmembrane region"/>
    <property type="match status" value="1"/>
</dbReference>
<feature type="transmembrane region" description="Helical" evidence="10">
    <location>
        <begin position="59"/>
        <end position="79"/>
    </location>
</feature>
<dbReference type="PANTHER" id="PTHR43394">
    <property type="entry name" value="ATP-DEPENDENT PERMEASE MDL1, MITOCHONDRIAL"/>
    <property type="match status" value="1"/>
</dbReference>
<comment type="similarity">
    <text evidence="2">Belongs to the ABC transporter superfamily. Drug exporter-2 (TC 3.A.1.117) family.</text>
</comment>
<keyword evidence="6" id="KW-0067">ATP-binding</keyword>
<keyword evidence="14" id="KW-1185">Reference proteome</keyword>
<evidence type="ECO:0000259" key="11">
    <source>
        <dbReference type="PROSITE" id="PS50893"/>
    </source>
</evidence>
<dbReference type="PROSITE" id="PS50929">
    <property type="entry name" value="ABC_TM1F"/>
    <property type="match status" value="1"/>
</dbReference>
<dbReference type="PROSITE" id="PS00211">
    <property type="entry name" value="ABC_TRANSPORTER_1"/>
    <property type="match status" value="1"/>
</dbReference>
<gene>
    <name evidence="13" type="ORF">ERHA53_18100</name>
</gene>
<evidence type="ECO:0000256" key="3">
    <source>
        <dbReference type="ARBA" id="ARBA00012191"/>
    </source>
</evidence>